<feature type="non-terminal residue" evidence="8">
    <location>
        <position position="1"/>
    </location>
</feature>
<protein>
    <recommendedName>
        <fullName evidence="6">Magnesium transporter</fullName>
    </recommendedName>
</protein>
<dbReference type="Pfam" id="PF22099">
    <property type="entry name" value="MRS2-like"/>
    <property type="match status" value="1"/>
</dbReference>
<dbReference type="InterPro" id="IPR045863">
    <property type="entry name" value="CorA_TM1_TM2"/>
</dbReference>
<dbReference type="PANTHER" id="PTHR13890">
    <property type="entry name" value="RNA SPLICING PROTEIN MRS2, MITOCHONDRIAL"/>
    <property type="match status" value="1"/>
</dbReference>
<keyword evidence="4 6" id="KW-1133">Transmembrane helix</keyword>
<organism evidence="8">
    <name type="scientific">Prunus dulcis</name>
    <name type="common">Almond</name>
    <name type="synonym">Amygdalus dulcis</name>
    <dbReference type="NCBI Taxonomy" id="3755"/>
    <lineage>
        <taxon>Eukaryota</taxon>
        <taxon>Viridiplantae</taxon>
        <taxon>Streptophyta</taxon>
        <taxon>Embryophyta</taxon>
        <taxon>Tracheophyta</taxon>
        <taxon>Spermatophyta</taxon>
        <taxon>Magnoliopsida</taxon>
        <taxon>eudicotyledons</taxon>
        <taxon>Gunneridae</taxon>
        <taxon>Pentapetalae</taxon>
        <taxon>rosids</taxon>
        <taxon>fabids</taxon>
        <taxon>Rosales</taxon>
        <taxon>Rosaceae</taxon>
        <taxon>Amygdaloideae</taxon>
        <taxon>Amygdaleae</taxon>
        <taxon>Prunus</taxon>
    </lineage>
</organism>
<comment type="similarity">
    <text evidence="2 6">Belongs to the CorA metal ion transporter (MIT) (TC 1.A.35.5) family.</text>
</comment>
<dbReference type="AlphaFoldDB" id="A0A4Y1QKN7"/>
<comment type="subcellular location">
    <subcellularLocation>
        <location evidence="1 6">Membrane</location>
        <topology evidence="1 6">Multi-pass membrane protein</topology>
    </subcellularLocation>
</comment>
<feature type="transmembrane region" description="Helical" evidence="6">
    <location>
        <begin position="426"/>
        <end position="448"/>
    </location>
</feature>
<keyword evidence="5 6" id="KW-0472">Membrane</keyword>
<evidence type="ECO:0000256" key="4">
    <source>
        <dbReference type="ARBA" id="ARBA00022989"/>
    </source>
</evidence>
<name>A0A4Y1QKN7_PRUDU</name>
<dbReference type="SUPFAM" id="SSF144083">
    <property type="entry name" value="Magnesium transport protein CorA, transmembrane region"/>
    <property type="match status" value="1"/>
</dbReference>
<dbReference type="InterPro" id="IPR039204">
    <property type="entry name" value="MRS2-like"/>
</dbReference>
<keyword evidence="3 6" id="KW-0812">Transmembrane</keyword>
<evidence type="ECO:0000256" key="2">
    <source>
        <dbReference type="ARBA" id="ARBA00007535"/>
    </source>
</evidence>
<evidence type="ECO:0000256" key="6">
    <source>
        <dbReference type="RuleBase" id="RU366041"/>
    </source>
</evidence>
<dbReference type="FunFam" id="2.40.128.330:FF:000001">
    <property type="entry name" value="Magnesium transporter MRS2-1"/>
    <property type="match status" value="1"/>
</dbReference>
<evidence type="ECO:0000256" key="7">
    <source>
        <dbReference type="SAM" id="Coils"/>
    </source>
</evidence>
<evidence type="ECO:0000256" key="5">
    <source>
        <dbReference type="ARBA" id="ARBA00023136"/>
    </source>
</evidence>
<keyword evidence="6" id="KW-0406">Ion transport</keyword>
<accession>A0A4Y1QKN7</accession>
<evidence type="ECO:0000256" key="1">
    <source>
        <dbReference type="ARBA" id="ARBA00004141"/>
    </source>
</evidence>
<dbReference type="PANTHER" id="PTHR13890:SF31">
    <property type="entry name" value="MAGNESIUM TRANSPORTER MRS2-2-RELATED"/>
    <property type="match status" value="1"/>
</dbReference>
<proteinExistence type="inferred from homology"/>
<dbReference type="EMBL" id="AP019297">
    <property type="protein sequence ID" value="BBG92420.1"/>
    <property type="molecule type" value="Genomic_DNA"/>
</dbReference>
<keyword evidence="7" id="KW-0175">Coiled coil</keyword>
<dbReference type="CDD" id="cd12823">
    <property type="entry name" value="Mrs2_Mfm1p-like"/>
    <property type="match status" value="1"/>
</dbReference>
<dbReference type="Gene3D" id="1.20.58.340">
    <property type="entry name" value="Magnesium transport protein CorA, transmembrane region"/>
    <property type="match status" value="1"/>
</dbReference>
<gene>
    <name evidence="8" type="ORF">Prudu_000156</name>
</gene>
<sequence length="456" mass="50801">SCDIIDSYHRDDDENLNTVCMISQPSKGGFVENGVLPQKNRSAVRDVSEIGFRGWSDMARDGEVVPVDPQAVVAVKKKSSRSWVLLDCTGKATVLDVDKYAIMHRVHIHARDLRIVDPLLSYPSTILGRDRAIVLNLEHIKAIITAEELKIADLRDEVVHVLLRDPVDENVIPVVEELQRRLPPVNAIHESQKDGKEFPAGLIDVDAGEEDESPFEFRALEVALEAICSYLSARTTELETAAYPALDELTSKISSRNLDRVRKLKSAMTRLTARVQKVRDELEQLLDDDDDMADLYLSRKLAGASSPVSVSGPPNWYPASPTIGSKISRASRASIATVRGDENDVEELEMLLEIDGTLNKLATLREYIDDTEDYINIQLDNHRNQLIQLELFLSAGTLCMAIFSLVAGIFGMNIPYTWNDGYGYMFKWVCIVTGIVCACVFIIIMSYARFKGLVGS</sequence>
<feature type="transmembrane region" description="Helical" evidence="6">
    <location>
        <begin position="391"/>
        <end position="414"/>
    </location>
</feature>
<dbReference type="InterPro" id="IPR002523">
    <property type="entry name" value="MgTranspt_CorA/ZnTranspt_ZntB"/>
</dbReference>
<dbReference type="Gene3D" id="2.40.128.330">
    <property type="match status" value="1"/>
</dbReference>
<evidence type="ECO:0000256" key="3">
    <source>
        <dbReference type="ARBA" id="ARBA00022692"/>
    </source>
</evidence>
<evidence type="ECO:0000313" key="8">
    <source>
        <dbReference type="EMBL" id="BBG92420.1"/>
    </source>
</evidence>
<keyword evidence="6" id="KW-0813">Transport</keyword>
<reference evidence="8" key="1">
    <citation type="journal article" date="2019" name="Science">
        <title>Mutation of a bHLH transcription factor allowed almond domestication.</title>
        <authorList>
            <person name="Sanchez-Perez R."/>
            <person name="Pavan S."/>
            <person name="Mazzeo R."/>
            <person name="Moldovan C."/>
            <person name="Aiese Cigliano R."/>
            <person name="Del Cueto J."/>
            <person name="Ricciardi F."/>
            <person name="Lotti C."/>
            <person name="Ricciardi L."/>
            <person name="Dicenta F."/>
            <person name="Lopez-Marques R.L."/>
            <person name="Lindberg Moller B."/>
        </authorList>
    </citation>
    <scope>NUCLEOTIDE SEQUENCE</scope>
</reference>
<dbReference type="GO" id="GO:0015095">
    <property type="term" value="F:magnesium ion transmembrane transporter activity"/>
    <property type="evidence" value="ECO:0007669"/>
    <property type="project" value="UniProtKB-ARBA"/>
</dbReference>
<comment type="function">
    <text evidence="6">Magnesium transporter that may mediate the influx of magnesium.</text>
</comment>
<feature type="coiled-coil region" evidence="7">
    <location>
        <begin position="261"/>
        <end position="288"/>
    </location>
</feature>
<keyword evidence="6" id="KW-0460">Magnesium</keyword>
<dbReference type="GO" id="GO:0016020">
    <property type="term" value="C:membrane"/>
    <property type="evidence" value="ECO:0007669"/>
    <property type="project" value="UniProtKB-SubCell"/>
</dbReference>
<dbReference type="Pfam" id="PF01544">
    <property type="entry name" value="CorA"/>
    <property type="match status" value="1"/>
</dbReference>